<reference evidence="1 2" key="1">
    <citation type="journal article" date="2022" name="Int. J. Syst. Evol. Microbiol.">
        <title>Neobacillus kokaensis sp. nov., isolated from soil.</title>
        <authorList>
            <person name="Yuki K."/>
            <person name="Matsubara H."/>
            <person name="Yamaguchi S."/>
        </authorList>
    </citation>
    <scope>NUCLEOTIDE SEQUENCE [LARGE SCALE GENOMIC DNA]</scope>
    <source>
        <strain evidence="1 2">LOB 377</strain>
    </source>
</reference>
<proteinExistence type="predicted"/>
<accession>A0ABQ3N807</accession>
<evidence type="ECO:0000313" key="2">
    <source>
        <dbReference type="Proteomes" id="UP000637074"/>
    </source>
</evidence>
<dbReference type="Proteomes" id="UP000637074">
    <property type="component" value="Unassembled WGS sequence"/>
</dbReference>
<protein>
    <submittedName>
        <fullName evidence="1">Uncharacterized protein</fullName>
    </submittedName>
</protein>
<comment type="caution">
    <text evidence="1">The sequence shown here is derived from an EMBL/GenBank/DDBJ whole genome shotgun (WGS) entry which is preliminary data.</text>
</comment>
<dbReference type="EMBL" id="BNDS01000017">
    <property type="protein sequence ID" value="GHH99990.1"/>
    <property type="molecule type" value="Genomic_DNA"/>
</dbReference>
<gene>
    <name evidence="1" type="ORF">AM1BK_35330</name>
</gene>
<organism evidence="1 2">
    <name type="scientific">Neobacillus kokaensis</name>
    <dbReference type="NCBI Taxonomy" id="2759023"/>
    <lineage>
        <taxon>Bacteria</taxon>
        <taxon>Bacillati</taxon>
        <taxon>Bacillota</taxon>
        <taxon>Bacilli</taxon>
        <taxon>Bacillales</taxon>
        <taxon>Bacillaceae</taxon>
        <taxon>Neobacillus</taxon>
    </lineage>
</organism>
<keyword evidence="2" id="KW-1185">Reference proteome</keyword>
<sequence>MKDILWISIGRLEEKIEGVWGFFKKSCWRRVIERGSFYHCVAFSSSSGNRTGGLSFPR</sequence>
<evidence type="ECO:0000313" key="1">
    <source>
        <dbReference type="EMBL" id="GHH99990.1"/>
    </source>
</evidence>
<name>A0ABQ3N807_9BACI</name>